<dbReference type="PANTHER" id="PTHR32440:SF0">
    <property type="entry name" value="PHOSPHATASE DCR2-RELATED"/>
    <property type="match status" value="1"/>
</dbReference>
<dbReference type="GO" id="GO:0005737">
    <property type="term" value="C:cytoplasm"/>
    <property type="evidence" value="ECO:0007669"/>
    <property type="project" value="TreeGrafter"/>
</dbReference>
<dbReference type="OrthoDB" id="444255at2759"/>
<evidence type="ECO:0000313" key="3">
    <source>
        <dbReference type="Proteomes" id="UP000277300"/>
    </source>
</evidence>
<comment type="caution">
    <text evidence="2">The sequence shown here is derived from an EMBL/GenBank/DDBJ whole genome shotgun (WGS) entry which is preliminary data.</text>
</comment>
<reference evidence="3 4" key="1">
    <citation type="submission" date="2018-07" db="EMBL/GenBank/DDBJ databases">
        <title>Genome sequencing of oomycete isolates from Chile give support for New Zealand origin for Phytophthora kernoviae and make available the first Nothophytophthora sp. genome.</title>
        <authorList>
            <person name="Studholme D.J."/>
            <person name="Sanfuentes E."/>
            <person name="Panda P."/>
            <person name="Hill R."/>
            <person name="Sambles C."/>
            <person name="Grant M."/>
            <person name="Williams N.M."/>
            <person name="Mcdougal R.L."/>
        </authorList>
    </citation>
    <scope>NUCLEOTIDE SEQUENCE [LARGE SCALE GENOMIC DNA]</scope>
    <source>
        <strain evidence="2">Chile6</strain>
        <strain evidence="1">Chile7</strain>
    </source>
</reference>
<dbReference type="Proteomes" id="UP000284657">
    <property type="component" value="Unassembled WGS sequence"/>
</dbReference>
<name>A0A3F2RSK7_9STRA</name>
<sequence>MVEGQQYSHVKYGPRDIGGVGNYEVNVVAPEDGPWGLKGSTVFRMYFLDSHADVNTQTYPLVNEPDSYDWIKESQIEFYRELAMSHAVNEAGSDSSLNHAVPAIMFFHIPISEYDLASSSNRVGGMNEAPTRVELYERLVYLHDDGDDITVGAAADLRVGNHYSSYPQSVLHLLLVDVYEELQALDFDPILTFGSLLGAVRNGSMIPFTEDTDLAYSGRIRYDDELGAALWRKGYHIFHHGIWRVCVAPTHPLAANLYDPNLPIVQEFEVPYLDLYSMQKVDNGKAYTMQELGDRTLPSYRVDPFSQVSINGLPYNTVQDPEYFLLEEYGPDFKKPKSREE</sequence>
<dbReference type="PANTHER" id="PTHR32440">
    <property type="entry name" value="PHOSPHATASE DCR2-RELATED-RELATED"/>
    <property type="match status" value="1"/>
</dbReference>
<dbReference type="EMBL" id="MBDO02000096">
    <property type="protein sequence ID" value="RLN63442.1"/>
    <property type="molecule type" value="Genomic_DNA"/>
</dbReference>
<gene>
    <name evidence="1" type="ORF">BBJ29_004315</name>
    <name evidence="2" type="ORF">BBP00_00004156</name>
</gene>
<dbReference type="AlphaFoldDB" id="A0A3F2RSK7"/>
<dbReference type="GO" id="GO:0016788">
    <property type="term" value="F:hydrolase activity, acting on ester bonds"/>
    <property type="evidence" value="ECO:0007669"/>
    <property type="project" value="TreeGrafter"/>
</dbReference>
<evidence type="ECO:0008006" key="5">
    <source>
        <dbReference type="Google" id="ProtNLM"/>
    </source>
</evidence>
<organism evidence="2 3">
    <name type="scientific">Phytophthora kernoviae</name>
    <dbReference type="NCBI Taxonomy" id="325452"/>
    <lineage>
        <taxon>Eukaryota</taxon>
        <taxon>Sar</taxon>
        <taxon>Stramenopiles</taxon>
        <taxon>Oomycota</taxon>
        <taxon>Peronosporomycetes</taxon>
        <taxon>Peronosporales</taxon>
        <taxon>Peronosporaceae</taxon>
        <taxon>Phytophthora</taxon>
    </lineage>
</organism>
<evidence type="ECO:0000313" key="2">
    <source>
        <dbReference type="EMBL" id="RLN63442.1"/>
    </source>
</evidence>
<evidence type="ECO:0000313" key="4">
    <source>
        <dbReference type="Proteomes" id="UP000284657"/>
    </source>
</evidence>
<protein>
    <recommendedName>
        <fullName evidence="5">LicD family protein</fullName>
    </recommendedName>
</protein>
<dbReference type="EMBL" id="MBAD02002097">
    <property type="protein sequence ID" value="RLN49780.1"/>
    <property type="molecule type" value="Genomic_DNA"/>
</dbReference>
<dbReference type="Proteomes" id="UP000277300">
    <property type="component" value="Unassembled WGS sequence"/>
</dbReference>
<accession>A0A3F2RSK7</accession>
<evidence type="ECO:0000313" key="1">
    <source>
        <dbReference type="EMBL" id="RLN49780.1"/>
    </source>
</evidence>
<proteinExistence type="predicted"/>